<accession>A0A6V7REK5</accession>
<gene>
    <name evidence="2" type="ORF">JEOSCH030_00921</name>
</gene>
<comment type="caution">
    <text evidence="2">The sequence shown here is derived from an EMBL/GenBank/DDBJ whole genome shotgun (WGS) entry which is preliminary data.</text>
</comment>
<dbReference type="RefSeq" id="WP_186086895.1">
    <property type="nucleotide sequence ID" value="NZ_BMDB01000001.1"/>
</dbReference>
<organism evidence="2 3">
    <name type="scientific">Phocicoccus schoeneichii</name>
    <dbReference type="NCBI Taxonomy" id="1812261"/>
    <lineage>
        <taxon>Bacteria</taxon>
        <taxon>Bacillati</taxon>
        <taxon>Bacillota</taxon>
        <taxon>Bacilli</taxon>
        <taxon>Bacillales</taxon>
        <taxon>Salinicoccaceae</taxon>
        <taxon>Phocicoccus</taxon>
    </lineage>
</organism>
<dbReference type="InterPro" id="IPR055571">
    <property type="entry name" value="DUF7147"/>
</dbReference>
<dbReference type="Pfam" id="PF23648">
    <property type="entry name" value="DUF7147"/>
    <property type="match status" value="1"/>
</dbReference>
<reference evidence="2 3" key="1">
    <citation type="submission" date="2020-07" db="EMBL/GenBank/DDBJ databases">
        <authorList>
            <person name="Criscuolo A."/>
        </authorList>
    </citation>
    <scope>NUCLEOTIDE SEQUENCE [LARGE SCALE GENOMIC DNA]</scope>
    <source>
        <strain evidence="3">CIP 111030</strain>
    </source>
</reference>
<sequence>MQKFILLGNGYSEIFELQALIEYNHTRIDKAVFIHHEDAPSTFVLIMKPVEKNFQALYTILRGLRKGHEGEMYTIISKWLDDKNIQKIDMSSRDPEDFHEEELYYQYIIGVLRLNHIIPPLQ</sequence>
<evidence type="ECO:0000313" key="3">
    <source>
        <dbReference type="Proteomes" id="UP000521032"/>
    </source>
</evidence>
<dbReference type="Proteomes" id="UP000521032">
    <property type="component" value="Unassembled WGS sequence"/>
</dbReference>
<name>A0A6V7REK5_9BACL</name>
<keyword evidence="3" id="KW-1185">Reference proteome</keyword>
<feature type="domain" description="DUF7147" evidence="1">
    <location>
        <begin position="1"/>
        <end position="118"/>
    </location>
</feature>
<dbReference type="AlphaFoldDB" id="A0A6V7REK5"/>
<evidence type="ECO:0000259" key="1">
    <source>
        <dbReference type="Pfam" id="PF23648"/>
    </source>
</evidence>
<evidence type="ECO:0000313" key="2">
    <source>
        <dbReference type="EMBL" id="CAD2075851.1"/>
    </source>
</evidence>
<protein>
    <recommendedName>
        <fullName evidence="1">DUF7147 domain-containing protein</fullName>
    </recommendedName>
</protein>
<proteinExistence type="predicted"/>
<dbReference type="EMBL" id="CAJEWE010000010">
    <property type="protein sequence ID" value="CAD2075851.1"/>
    <property type="molecule type" value="Genomic_DNA"/>
</dbReference>